<evidence type="ECO:0000313" key="2">
    <source>
        <dbReference type="Proteomes" id="UP001257909"/>
    </source>
</evidence>
<gene>
    <name evidence="1" type="ORF">J2W69_004085</name>
</gene>
<keyword evidence="2" id="KW-1185">Reference proteome</keyword>
<protein>
    <recommendedName>
        <fullName evidence="3">Pyocin activator protein PrtN</fullName>
    </recommendedName>
</protein>
<accession>A0ABU1W579</accession>
<evidence type="ECO:0008006" key="3">
    <source>
        <dbReference type="Google" id="ProtNLM"/>
    </source>
</evidence>
<sequence length="99" mass="11483">MQTDTNMATEAEMLALKLERELMHAYGSPLLTGEKLAEAMGYRSIHSLRKHVSQRNFPIELFSIQGRRGRFALVRDIALWLAKQRLEHQHKPEDRIIGE</sequence>
<reference evidence="1 2" key="1">
    <citation type="submission" date="2023-07" db="EMBL/GenBank/DDBJ databases">
        <title>Sorghum-associated microbial communities from plants grown in Nebraska, USA.</title>
        <authorList>
            <person name="Schachtman D."/>
        </authorList>
    </citation>
    <scope>NUCLEOTIDE SEQUENCE [LARGE SCALE GENOMIC DNA]</scope>
    <source>
        <strain evidence="1 2">4138</strain>
    </source>
</reference>
<name>A0ABU1W579_9GAMM</name>
<evidence type="ECO:0000313" key="1">
    <source>
        <dbReference type="EMBL" id="MDR7123102.1"/>
    </source>
</evidence>
<dbReference type="Proteomes" id="UP001257909">
    <property type="component" value="Unassembled WGS sequence"/>
</dbReference>
<dbReference type="RefSeq" id="WP_310281954.1">
    <property type="nucleotide sequence ID" value="NZ_JAVDWR010000033.1"/>
</dbReference>
<comment type="caution">
    <text evidence="1">The sequence shown here is derived from an EMBL/GenBank/DDBJ whole genome shotgun (WGS) entry which is preliminary data.</text>
</comment>
<organism evidence="1 2">
    <name type="scientific">Rheinheimera soli</name>
    <dbReference type="NCBI Taxonomy" id="443616"/>
    <lineage>
        <taxon>Bacteria</taxon>
        <taxon>Pseudomonadati</taxon>
        <taxon>Pseudomonadota</taxon>
        <taxon>Gammaproteobacteria</taxon>
        <taxon>Chromatiales</taxon>
        <taxon>Chromatiaceae</taxon>
        <taxon>Rheinheimera</taxon>
    </lineage>
</organism>
<dbReference type="EMBL" id="JAVDWR010000033">
    <property type="protein sequence ID" value="MDR7123102.1"/>
    <property type="molecule type" value="Genomic_DNA"/>
</dbReference>
<proteinExistence type="predicted"/>